<dbReference type="PRINTS" id="PR00417">
    <property type="entry name" value="PRTPISMRASEI"/>
</dbReference>
<dbReference type="InterPro" id="IPR013826">
    <property type="entry name" value="Topo_IA_cen_sub3"/>
</dbReference>
<evidence type="ECO:0000256" key="6">
    <source>
        <dbReference type="ARBA" id="ARBA00023235"/>
    </source>
</evidence>
<dbReference type="InterPro" id="IPR013825">
    <property type="entry name" value="Topo_IA_cen_sub2"/>
</dbReference>
<protein>
    <recommendedName>
        <fullName evidence="3">DNA topoisomerase</fullName>
        <ecNumber evidence="3">5.6.2.1</ecNumber>
    </recommendedName>
</protein>
<dbReference type="PROSITE" id="PS00396">
    <property type="entry name" value="TOPO_IA_1"/>
    <property type="match status" value="1"/>
</dbReference>
<evidence type="ECO:0000313" key="9">
    <source>
        <dbReference type="EMBL" id="SVB64298.1"/>
    </source>
</evidence>
<dbReference type="GO" id="GO:0003917">
    <property type="term" value="F:DNA topoisomerase type I (single strand cut, ATP-independent) activity"/>
    <property type="evidence" value="ECO:0007669"/>
    <property type="project" value="UniProtKB-EC"/>
</dbReference>
<evidence type="ECO:0000256" key="3">
    <source>
        <dbReference type="ARBA" id="ARBA00012891"/>
    </source>
</evidence>
<evidence type="ECO:0000256" key="5">
    <source>
        <dbReference type="ARBA" id="ARBA00023125"/>
    </source>
</evidence>
<feature type="domain" description="Topo IA-type catalytic" evidence="8">
    <location>
        <begin position="51"/>
        <end position="495"/>
    </location>
</feature>
<dbReference type="NCBIfam" id="TIGR01051">
    <property type="entry name" value="topA_bact"/>
    <property type="match status" value="1"/>
</dbReference>
<gene>
    <name evidence="9" type="ORF">METZ01_LOCUS217152</name>
</gene>
<dbReference type="InterPro" id="IPR003601">
    <property type="entry name" value="Topo_IA_2"/>
</dbReference>
<name>A0A382FMK5_9ZZZZ</name>
<evidence type="ECO:0000256" key="4">
    <source>
        <dbReference type="ARBA" id="ARBA00023029"/>
    </source>
</evidence>
<accession>A0A382FMK5</accession>
<dbReference type="Gene3D" id="1.10.460.10">
    <property type="entry name" value="Topoisomerase I, domain 2"/>
    <property type="match status" value="1"/>
</dbReference>
<feature type="domain" description="Toprim" evidence="7">
    <location>
        <begin position="1"/>
        <end position="35"/>
    </location>
</feature>
<keyword evidence="4" id="KW-0799">Topoisomerase</keyword>
<dbReference type="PANTHER" id="PTHR42785">
    <property type="entry name" value="DNA TOPOISOMERASE, TYPE IA, CORE"/>
    <property type="match status" value="1"/>
</dbReference>
<proteinExistence type="inferred from homology"/>
<dbReference type="InterPro" id="IPR003602">
    <property type="entry name" value="Topo_IA_DNA-bd_dom"/>
</dbReference>
<dbReference type="EMBL" id="UINC01050846">
    <property type="protein sequence ID" value="SVB64298.1"/>
    <property type="molecule type" value="Genomic_DNA"/>
</dbReference>
<dbReference type="SUPFAM" id="SSF56712">
    <property type="entry name" value="Prokaryotic type I DNA topoisomerase"/>
    <property type="match status" value="1"/>
</dbReference>
<dbReference type="Gene3D" id="3.40.50.140">
    <property type="match status" value="1"/>
</dbReference>
<dbReference type="GO" id="GO:0003677">
    <property type="term" value="F:DNA binding"/>
    <property type="evidence" value="ECO:0007669"/>
    <property type="project" value="UniProtKB-KW"/>
</dbReference>
<evidence type="ECO:0000256" key="1">
    <source>
        <dbReference type="ARBA" id="ARBA00000213"/>
    </source>
</evidence>
<evidence type="ECO:0000259" key="8">
    <source>
        <dbReference type="PROSITE" id="PS52039"/>
    </source>
</evidence>
<feature type="non-terminal residue" evidence="9">
    <location>
        <position position="520"/>
    </location>
</feature>
<dbReference type="InterPro" id="IPR023406">
    <property type="entry name" value="Topo_IA_AS"/>
</dbReference>
<reference evidence="9" key="1">
    <citation type="submission" date="2018-05" db="EMBL/GenBank/DDBJ databases">
        <authorList>
            <person name="Lanie J.A."/>
            <person name="Ng W.-L."/>
            <person name="Kazmierczak K.M."/>
            <person name="Andrzejewski T.M."/>
            <person name="Davidsen T.M."/>
            <person name="Wayne K.J."/>
            <person name="Tettelin H."/>
            <person name="Glass J.I."/>
            <person name="Rusch D."/>
            <person name="Podicherti R."/>
            <person name="Tsui H.-C.T."/>
            <person name="Winkler M.E."/>
        </authorList>
    </citation>
    <scope>NUCLEOTIDE SEQUENCE</scope>
</reference>
<dbReference type="GO" id="GO:0006265">
    <property type="term" value="P:DNA topological change"/>
    <property type="evidence" value="ECO:0007669"/>
    <property type="project" value="InterPro"/>
</dbReference>
<dbReference type="SMART" id="SM00436">
    <property type="entry name" value="TOP1Bc"/>
    <property type="match status" value="1"/>
</dbReference>
<dbReference type="Gene3D" id="1.10.290.10">
    <property type="entry name" value="Topoisomerase I, domain 4"/>
    <property type="match status" value="1"/>
</dbReference>
<dbReference type="PROSITE" id="PS52039">
    <property type="entry name" value="TOPO_IA_2"/>
    <property type="match status" value="1"/>
</dbReference>
<keyword evidence="6" id="KW-0413">Isomerase</keyword>
<dbReference type="CDD" id="cd00186">
    <property type="entry name" value="TOP1Ac"/>
    <property type="match status" value="1"/>
</dbReference>
<comment type="catalytic activity">
    <reaction evidence="1">
        <text>ATP-independent breakage of single-stranded DNA, followed by passage and rejoining.</text>
        <dbReference type="EC" id="5.6.2.1"/>
    </reaction>
</comment>
<keyword evidence="5" id="KW-0238">DNA-binding</keyword>
<dbReference type="InterPro" id="IPR000380">
    <property type="entry name" value="Topo_IA"/>
</dbReference>
<organism evidence="9">
    <name type="scientific">marine metagenome</name>
    <dbReference type="NCBI Taxonomy" id="408172"/>
    <lineage>
        <taxon>unclassified sequences</taxon>
        <taxon>metagenomes</taxon>
        <taxon>ecological metagenomes</taxon>
    </lineage>
</organism>
<dbReference type="SMART" id="SM00437">
    <property type="entry name" value="TOP1Ac"/>
    <property type="match status" value="1"/>
</dbReference>
<comment type="similarity">
    <text evidence="2">Belongs to the type IA topoisomerase family.</text>
</comment>
<evidence type="ECO:0000256" key="2">
    <source>
        <dbReference type="ARBA" id="ARBA00009446"/>
    </source>
</evidence>
<dbReference type="EC" id="5.6.2.1" evidence="3"/>
<dbReference type="AlphaFoldDB" id="A0A382FMK5"/>
<dbReference type="PROSITE" id="PS50880">
    <property type="entry name" value="TOPRIM"/>
    <property type="match status" value="1"/>
</dbReference>
<dbReference type="InterPro" id="IPR005733">
    <property type="entry name" value="TopoI_bac-type"/>
</dbReference>
<dbReference type="PANTHER" id="PTHR42785:SF1">
    <property type="entry name" value="DNA TOPOISOMERASE"/>
    <property type="match status" value="1"/>
</dbReference>
<dbReference type="InterPro" id="IPR013824">
    <property type="entry name" value="Topo_IA_cen_sub1"/>
</dbReference>
<sequence length="520" mass="58542">LATDEDREGEAIAWHLTEALNLDRKNTKRIVFHEITKKAITHAVENPRQLDQNLINAQQARRVLDRLVGFEISPILWKKIKPGLSAGRVQSVALKLIVEREKEIINFNSISSFRVMAEFTTIEGKQFKAELSKRISSLQDAKSFLEKCKLAEFKIEDVEKKPAKKSPSAPFTTSTLQQEASRKLGFSVTQTMMVAQKLYESGKITYMRTDSVNLSNDALSTAQTAISNSYGEIYSKRRTFSTKAKGAQEAHEAIRPTDMSKTIIDGESAHQKLYSLIWKRTIASQMMDAQLDRTTAKINVSTSDEKFVAKGEVITFDGFMKVYLEGKDDETETEKGMLPPLKLGANVNANEILGLERFSKHPPRYAEASLVKKLEELGIGRPSTYAATISTIQNRKYVVKQTIEAKQREIQAIIVKNGELKEEKRTENFGVEKGKLFPTSEGTVVCDFLEENFNNIMDYGFTSSVESEFDDIAEGKKVWNEMIAAFYGPFHQKVLEVDEHADRASGERLLGEDPKSGRNI</sequence>
<dbReference type="Pfam" id="PF01131">
    <property type="entry name" value="Topoisom_bac"/>
    <property type="match status" value="1"/>
</dbReference>
<dbReference type="InterPro" id="IPR013497">
    <property type="entry name" value="Topo_IA_cen"/>
</dbReference>
<dbReference type="Pfam" id="PF01751">
    <property type="entry name" value="Toprim"/>
    <property type="match status" value="1"/>
</dbReference>
<dbReference type="InterPro" id="IPR023405">
    <property type="entry name" value="Topo_IA_core_domain"/>
</dbReference>
<dbReference type="Gene3D" id="2.70.20.10">
    <property type="entry name" value="Topoisomerase I, domain 3"/>
    <property type="match status" value="1"/>
</dbReference>
<feature type="non-terminal residue" evidence="9">
    <location>
        <position position="1"/>
    </location>
</feature>
<dbReference type="InterPro" id="IPR006171">
    <property type="entry name" value="TOPRIM_dom"/>
</dbReference>
<evidence type="ECO:0000259" key="7">
    <source>
        <dbReference type="PROSITE" id="PS50880"/>
    </source>
</evidence>